<dbReference type="Proteomes" id="UP000678393">
    <property type="component" value="Unassembled WGS sequence"/>
</dbReference>
<protein>
    <recommendedName>
        <fullName evidence="5">Osteopetrosis-associated transmembrane protein 1</fullName>
    </recommendedName>
</protein>
<dbReference type="PANTHER" id="PTHR15644">
    <property type="entry name" value="OSTEOPETROSIS ASSOCIATED TRANSMEMBRANE PROTEIN 1"/>
    <property type="match status" value="1"/>
</dbReference>
<reference evidence="3" key="1">
    <citation type="submission" date="2021-04" db="EMBL/GenBank/DDBJ databases">
        <authorList>
            <consortium name="Molecular Ecology Group"/>
        </authorList>
    </citation>
    <scope>NUCLEOTIDE SEQUENCE</scope>
</reference>
<evidence type="ECO:0000256" key="1">
    <source>
        <dbReference type="SAM" id="MobiDB-lite"/>
    </source>
</evidence>
<organism evidence="3 4">
    <name type="scientific">Candidula unifasciata</name>
    <dbReference type="NCBI Taxonomy" id="100452"/>
    <lineage>
        <taxon>Eukaryota</taxon>
        <taxon>Metazoa</taxon>
        <taxon>Spiralia</taxon>
        <taxon>Lophotrochozoa</taxon>
        <taxon>Mollusca</taxon>
        <taxon>Gastropoda</taxon>
        <taxon>Heterobranchia</taxon>
        <taxon>Euthyneura</taxon>
        <taxon>Panpulmonata</taxon>
        <taxon>Eupulmonata</taxon>
        <taxon>Stylommatophora</taxon>
        <taxon>Helicina</taxon>
        <taxon>Helicoidea</taxon>
        <taxon>Geomitridae</taxon>
        <taxon>Candidula</taxon>
    </lineage>
</organism>
<feature type="region of interest" description="Disordered" evidence="1">
    <location>
        <begin position="302"/>
        <end position="332"/>
    </location>
</feature>
<keyword evidence="2" id="KW-0812">Transmembrane</keyword>
<dbReference type="EMBL" id="CAJHNH020003013">
    <property type="protein sequence ID" value="CAG5128337.1"/>
    <property type="molecule type" value="Genomic_DNA"/>
</dbReference>
<dbReference type="PANTHER" id="PTHR15644:SF2">
    <property type="entry name" value="OSTEOPETROSIS-ASSOCIATED TRANSMEMBRANE PROTEIN 1"/>
    <property type="match status" value="1"/>
</dbReference>
<keyword evidence="4" id="KW-1185">Reference proteome</keyword>
<dbReference type="OrthoDB" id="8021850at2759"/>
<keyword evidence="2" id="KW-1133">Transmembrane helix</keyword>
<accession>A0A8S3ZG03</accession>
<evidence type="ECO:0008006" key="5">
    <source>
        <dbReference type="Google" id="ProtNLM"/>
    </source>
</evidence>
<proteinExistence type="predicted"/>
<evidence type="ECO:0000313" key="3">
    <source>
        <dbReference type="EMBL" id="CAG5128337.1"/>
    </source>
</evidence>
<keyword evidence="2" id="KW-0472">Membrane</keyword>
<name>A0A8S3ZG03_9EUPU</name>
<dbReference type="AlphaFoldDB" id="A0A8S3ZG03"/>
<gene>
    <name evidence="3" type="ORF">CUNI_LOCUS13895</name>
</gene>
<dbReference type="Pfam" id="PF09777">
    <property type="entry name" value="OSTMP1"/>
    <property type="match status" value="1"/>
</dbReference>
<dbReference type="GO" id="GO:0005829">
    <property type="term" value="C:cytosol"/>
    <property type="evidence" value="ECO:0007669"/>
    <property type="project" value="TreeGrafter"/>
</dbReference>
<comment type="caution">
    <text evidence="3">The sequence shown here is derived from an EMBL/GenBank/DDBJ whole genome shotgun (WGS) entry which is preliminary data.</text>
</comment>
<sequence>MAIFGSRPARTQSQTLLSIKLPVTFTVLLFVWSLTTFQCGSCSQSSEDLDYDEDLSVGSTDTNVSNPCELVYKEYLNVIDNFTHCELQHARPFQLCLSCAEQFEQTKAMFWNLTEEPKHVECKNKYLQSDKVQIIPTMQSNMEDIWNKAHCQNCYMYKPDGLGAGTIVNRTDVARFIELYQNLTDCLNATKDMSAPEHNFGNSSSKCQTCNASYTLLTAHYNSMYSTYSGDVCMDLVDRMNYTRKLWTLHFRCTHREGDHDLLPVVAISCIVACTPILFYVSLRVTSKVGRKKIFKQKRLGTSLGTSSDSGDHSQGAGGDTAASRRRHTTTD</sequence>
<feature type="transmembrane region" description="Helical" evidence="2">
    <location>
        <begin position="262"/>
        <end position="283"/>
    </location>
</feature>
<evidence type="ECO:0000313" key="4">
    <source>
        <dbReference type="Proteomes" id="UP000678393"/>
    </source>
</evidence>
<dbReference type="InterPro" id="IPR019172">
    <property type="entry name" value="Osteopetrosis-assoc_TM_1"/>
</dbReference>
<evidence type="ECO:0000256" key="2">
    <source>
        <dbReference type="SAM" id="Phobius"/>
    </source>
</evidence>